<accession>D0BLE9</accession>
<dbReference type="Pfam" id="PF00534">
    <property type="entry name" value="Glycos_transf_1"/>
    <property type="match status" value="1"/>
</dbReference>
<reference evidence="3" key="1">
    <citation type="submission" date="2009-09" db="EMBL/GenBank/DDBJ databases">
        <authorList>
            <consortium name="The Broad Institute Genome Sequencing Platform"/>
            <person name="Ward D."/>
            <person name="Feldgarden M."/>
            <person name="Earl A."/>
            <person name="Young S.K."/>
            <person name="Zeng Q."/>
            <person name="Koehrsen M."/>
            <person name="Alvarado L."/>
            <person name="Berlin A."/>
            <person name="Bochicchio J."/>
            <person name="Borenstein D."/>
            <person name="Chapman S.B."/>
            <person name="Chen Z."/>
            <person name="Engels R."/>
            <person name="Freedman E."/>
            <person name="Gellesch M."/>
            <person name="Goldberg J."/>
            <person name="Griggs A."/>
            <person name="Gujja S."/>
            <person name="Heilman E."/>
            <person name="Heiman D."/>
            <person name="Hepburn T."/>
            <person name="Howarth C."/>
            <person name="Jen D."/>
            <person name="Larson L."/>
            <person name="Lewis B."/>
            <person name="Mehta T."/>
            <person name="Park D."/>
            <person name="Pearson M."/>
            <person name="Roberts A."/>
            <person name="Saif S."/>
            <person name="Shea T."/>
            <person name="Shenoy N."/>
            <person name="Sisk P."/>
            <person name="Stolte C."/>
            <person name="Sykes S."/>
            <person name="Thomson T."/>
            <person name="Walk T."/>
            <person name="White J."/>
            <person name="Yandava C."/>
            <person name="Sibley C.D."/>
            <person name="Field T.R."/>
            <person name="Grinwis M."/>
            <person name="Eshaghurshan C.S."/>
            <person name="Surette M.G."/>
            <person name="Haas B."/>
            <person name="Nusbaum C."/>
            <person name="Birren B."/>
        </authorList>
    </citation>
    <scope>NUCLEOTIDE SEQUENCE [LARGE SCALE GENOMIC DNA]</scope>
    <source>
        <strain evidence="3">ATCC 700633</strain>
    </source>
</reference>
<dbReference type="OrthoDB" id="9802525at2"/>
<dbReference type="SUPFAM" id="SSF53756">
    <property type="entry name" value="UDP-Glycosyltransferase/glycogen phosphorylase"/>
    <property type="match status" value="1"/>
</dbReference>
<dbReference type="Proteomes" id="UP000002939">
    <property type="component" value="Unassembled WGS sequence"/>
</dbReference>
<dbReference type="HOGENOM" id="CLU_009583_2_0_9"/>
<evidence type="ECO:0008006" key="5">
    <source>
        <dbReference type="Google" id="ProtNLM"/>
    </source>
</evidence>
<dbReference type="PANTHER" id="PTHR45947">
    <property type="entry name" value="SULFOQUINOVOSYL TRANSFERASE SQD2"/>
    <property type="match status" value="1"/>
</dbReference>
<dbReference type="InterPro" id="IPR028098">
    <property type="entry name" value="Glyco_trans_4-like_N"/>
</dbReference>
<dbReference type="STRING" id="626369.HMPREF0446_00784"/>
<evidence type="ECO:0000313" key="4">
    <source>
        <dbReference type="Proteomes" id="UP000002939"/>
    </source>
</evidence>
<dbReference type="RefSeq" id="WP_006703057.1">
    <property type="nucleotide sequence ID" value="NZ_KI391971.1"/>
</dbReference>
<dbReference type="CDD" id="cd03817">
    <property type="entry name" value="GT4_UGDG-like"/>
    <property type="match status" value="1"/>
</dbReference>
<name>D0BLE9_9LACT</name>
<evidence type="ECO:0000313" key="3">
    <source>
        <dbReference type="EMBL" id="EEW93902.1"/>
    </source>
</evidence>
<dbReference type="InterPro" id="IPR001296">
    <property type="entry name" value="Glyco_trans_1"/>
</dbReference>
<feature type="domain" description="Glycosyl transferase family 1" evidence="1">
    <location>
        <begin position="189"/>
        <end position="345"/>
    </location>
</feature>
<keyword evidence="4" id="KW-1185">Reference proteome</keyword>
<dbReference type="Gene3D" id="3.40.50.2000">
    <property type="entry name" value="Glycogen Phosphorylase B"/>
    <property type="match status" value="2"/>
</dbReference>
<dbReference type="GO" id="GO:0016758">
    <property type="term" value="F:hexosyltransferase activity"/>
    <property type="evidence" value="ECO:0007669"/>
    <property type="project" value="TreeGrafter"/>
</dbReference>
<evidence type="ECO:0000259" key="2">
    <source>
        <dbReference type="Pfam" id="PF13439"/>
    </source>
</evidence>
<dbReference type="InterPro" id="IPR050194">
    <property type="entry name" value="Glycosyltransferase_grp1"/>
</dbReference>
<dbReference type="AlphaFoldDB" id="D0BLE9"/>
<dbReference type="PANTHER" id="PTHR45947:SF3">
    <property type="entry name" value="SULFOQUINOVOSYL TRANSFERASE SQD2"/>
    <property type="match status" value="1"/>
</dbReference>
<proteinExistence type="predicted"/>
<dbReference type="Pfam" id="PF13439">
    <property type="entry name" value="Glyco_transf_4"/>
    <property type="match status" value="1"/>
</dbReference>
<feature type="domain" description="Glycosyltransferase subfamily 4-like N-terminal" evidence="2">
    <location>
        <begin position="14"/>
        <end position="179"/>
    </location>
</feature>
<dbReference type="eggNOG" id="COG0438">
    <property type="taxonomic scope" value="Bacteria"/>
</dbReference>
<evidence type="ECO:0000259" key="1">
    <source>
        <dbReference type="Pfam" id="PF00534"/>
    </source>
</evidence>
<dbReference type="FunFam" id="3.40.50.2000:FF:000136">
    <property type="entry name" value="Glycosyl transferase, group 1"/>
    <property type="match status" value="1"/>
</dbReference>
<comment type="caution">
    <text evidence="3">The sequence shown here is derived from an EMBL/GenBank/DDBJ whole genome shotgun (WGS) entry which is preliminary data.</text>
</comment>
<gene>
    <name evidence="3" type="ORF">HMPREF0446_00784</name>
</gene>
<sequence>MRVGIFTDTYFPQVSGVATSVRVLKEELERLGHTVIIFTTTDPNATMPEWNIVRLGSIPLFSFKERRIAVQGFIEAYKVSQEYELDIIHTQTEFSLGLLGKILGAMLGIPTIHTYHTMYEKYLHYIANGKILRPSHVAYISKNFCNQTRGVIAPSQMTKDKLLSYGVTQEVRVIPTGVEIPKLNPQAAEELREKLGYTKEDKVLLSLSRLSKEKNIAVILDAMPAILEKDSTVKCCIVGGGPEKEELEKQVERLGITPYVQFAGEVEHHQVSQYYQMADLYVNASESESQGLTYLEALVNKIPVIAKKNDYLQQFITKPELGMLFEKDEDIASSVLTYLECYNQTSHQVEELQNQLLEEISSVTFAKRVEAFYEDAISNYQHDKENTKTWLEKMNFFKIYDDKETEE</sequence>
<dbReference type="EMBL" id="ACRF02000008">
    <property type="protein sequence ID" value="EEW93902.1"/>
    <property type="molecule type" value="Genomic_DNA"/>
</dbReference>
<organism evidence="3 4">
    <name type="scientific">Granulicatella elegans ATCC 700633</name>
    <dbReference type="NCBI Taxonomy" id="626369"/>
    <lineage>
        <taxon>Bacteria</taxon>
        <taxon>Bacillati</taxon>
        <taxon>Bacillota</taxon>
        <taxon>Bacilli</taxon>
        <taxon>Lactobacillales</taxon>
        <taxon>Carnobacteriaceae</taxon>
        <taxon>Granulicatella</taxon>
    </lineage>
</organism>
<protein>
    <recommendedName>
        <fullName evidence="5">Glycosyltransferase subfamily 4-like N-terminal domain-containing protein</fullName>
    </recommendedName>
</protein>
<reference evidence="3" key="2">
    <citation type="submission" date="2011-10" db="EMBL/GenBank/DDBJ databases">
        <title>The Genome Sequence of Granulicatella elegans ATCC 700633.</title>
        <authorList>
            <consortium name="The Broad Institute Genome Sequencing Platform"/>
            <consortium name="The Broad Institute Genome Sequencing Center for Infectious Disease"/>
            <person name="Earl A."/>
            <person name="Ward D."/>
            <person name="Feldgarden M."/>
            <person name="Gevers D."/>
            <person name="Sibley C.D."/>
            <person name="Field T.R."/>
            <person name="Grinwis M."/>
            <person name="Eshaghurshan C.S."/>
            <person name="Surette M.G."/>
            <person name="Young S.K."/>
            <person name="Zeng Q."/>
            <person name="Gargeya S."/>
            <person name="Fitzgerald M."/>
            <person name="Haas B."/>
            <person name="Abouelleil A."/>
            <person name="Alvarado L."/>
            <person name="Arachchi H.M."/>
            <person name="Berlin A."/>
            <person name="Brown A."/>
            <person name="Chapman S.B."/>
            <person name="Chen Z."/>
            <person name="Dunbar C."/>
            <person name="Freedman E."/>
            <person name="Gearin G."/>
            <person name="Goldberg J."/>
            <person name="Griggs A."/>
            <person name="Gujja S."/>
            <person name="Heiman D."/>
            <person name="Howarth C."/>
            <person name="Larson L."/>
            <person name="Lui A."/>
            <person name="MacDonald P.J.P."/>
            <person name="Montmayeur A."/>
            <person name="Murphy C."/>
            <person name="Neiman D."/>
            <person name="Pearson M."/>
            <person name="Priest M."/>
            <person name="Roberts A."/>
            <person name="Saif S."/>
            <person name="Shea T."/>
            <person name="Shenoy N."/>
            <person name="Sisk P."/>
            <person name="Stolte C."/>
            <person name="Sykes S."/>
            <person name="Wortman J."/>
            <person name="Nusbaum C."/>
            <person name="Birren B."/>
        </authorList>
    </citation>
    <scope>NUCLEOTIDE SEQUENCE [LARGE SCALE GENOMIC DNA]</scope>
    <source>
        <strain evidence="3">ATCC 700633</strain>
    </source>
</reference>